<sequence>MGLAELWLAGGTLFRPSTLPKVSFQNLEGDYHVSQNGYWDQNGQWIAEAEREAQADAVSEAENTRHEMALEDPASVVEIASKKAGKAIQRAESNAADAQATQSVETSCARPVAFVPCTTEVLHMRLRSQKAADLVGNVKHALTDLMRRRNTLKLKRELSKMDHYWQVLKECDSEKTPDCHQMVRKALQGIAHDATEAAKAAEDLTALGHVVKRRTYPILDLLRMGIGPAPDQLDALDAPNPPDFVPAPGPVPGTAGGCDCAPHSHCAGRGREFPWCKVNRTEPCALLSQPSFVDASGADHRVAGSGQPPAVWDYCAPVSENSETVHAGGHCERRDDIVTKYHDDPDFWSKDGRFNWNQVPRKDRMTLEAMTAPKEGHGLCVRTPSSGAHFVCPTAQDDLDEANPEGTEWARTRTWDFCVPAAPADKIQALQELQHEEEANSPGVQMQAEHFRKPFEKDPAAENKDLALQHEGDHGQNGYGRYGGYAPMQQGLDPISLVFLEASLHSKKQFHRTYETFL</sequence>
<dbReference type="EMBL" id="CAXAMN010012002">
    <property type="protein sequence ID" value="CAK9036893.1"/>
    <property type="molecule type" value="Genomic_DNA"/>
</dbReference>
<organism evidence="1 2">
    <name type="scientific">Durusdinium trenchii</name>
    <dbReference type="NCBI Taxonomy" id="1381693"/>
    <lineage>
        <taxon>Eukaryota</taxon>
        <taxon>Sar</taxon>
        <taxon>Alveolata</taxon>
        <taxon>Dinophyceae</taxon>
        <taxon>Suessiales</taxon>
        <taxon>Symbiodiniaceae</taxon>
        <taxon>Durusdinium</taxon>
    </lineage>
</organism>
<protein>
    <submittedName>
        <fullName evidence="1">Uncharacterized protein</fullName>
    </submittedName>
</protein>
<evidence type="ECO:0000313" key="2">
    <source>
        <dbReference type="Proteomes" id="UP001642484"/>
    </source>
</evidence>
<comment type="caution">
    <text evidence="1">The sequence shown here is derived from an EMBL/GenBank/DDBJ whole genome shotgun (WGS) entry which is preliminary data.</text>
</comment>
<keyword evidence="2" id="KW-1185">Reference proteome</keyword>
<evidence type="ECO:0000313" key="1">
    <source>
        <dbReference type="EMBL" id="CAK9036893.1"/>
    </source>
</evidence>
<name>A0ABP0LD29_9DINO</name>
<accession>A0ABP0LD29</accession>
<reference evidence="1 2" key="1">
    <citation type="submission" date="2024-02" db="EMBL/GenBank/DDBJ databases">
        <authorList>
            <person name="Chen Y."/>
            <person name="Shah S."/>
            <person name="Dougan E. K."/>
            <person name="Thang M."/>
            <person name="Chan C."/>
        </authorList>
    </citation>
    <scope>NUCLEOTIDE SEQUENCE [LARGE SCALE GENOMIC DNA]</scope>
</reference>
<proteinExistence type="predicted"/>
<gene>
    <name evidence="1" type="ORF">CCMP2556_LOCUS20459</name>
</gene>
<dbReference type="Proteomes" id="UP001642484">
    <property type="component" value="Unassembled WGS sequence"/>
</dbReference>